<feature type="domain" description="GAF" evidence="3">
    <location>
        <begin position="326"/>
        <end position="472"/>
    </location>
</feature>
<keyword evidence="2" id="KW-0472">Membrane</keyword>
<feature type="transmembrane region" description="Helical" evidence="2">
    <location>
        <begin position="185"/>
        <end position="204"/>
    </location>
</feature>
<dbReference type="SMART" id="SM00065">
    <property type="entry name" value="GAF"/>
    <property type="match status" value="1"/>
</dbReference>
<evidence type="ECO:0000313" key="4">
    <source>
        <dbReference type="EMBL" id="SKC87082.1"/>
    </source>
</evidence>
<keyword evidence="2" id="KW-0812">Transmembrane</keyword>
<feature type="coiled-coil region" evidence="1">
    <location>
        <begin position="482"/>
        <end position="572"/>
    </location>
</feature>
<dbReference type="Proteomes" id="UP000190961">
    <property type="component" value="Unassembled WGS sequence"/>
</dbReference>
<sequence length="579" mass="66183">MKEFIRKNTIVVAVTLVAVLLIVNALSIYKNRDTIARNNAIRKQSEGIIKQTDNLVSYLLHSMDLGLRAYGVTKNPAMLGPLEGATSNTDSLFQMLKTDLQEQSYDVSELQELHKDFSDYGTYCFKMVEMVKLDSMNAFQQMLEEDRGLQLWSHWKDVGSKILTYENAMNQEAEASYKAAMDNNLYLQIFILLIGLPTLVFIVVKLRNDGKERLTLLSDLEKNNRQYVFNPGAAVEFHRPEEVIEHSIRNFQNASQFIESISQGKYDATWAELNETNQSLNETNLAGRLTKMRDQLKQLKKDEEKRLWSNEGLTKFTEIVRNHQQNLSDLSGEIIIYLTKYMGAQQGGLFVLNDANGTEYLELMACYAYDRKKYIERKIDIGVGLIGQAFLEGETTMLTKVPKGYAYISSGMGETIPGCVLIVPLKYNGKIEAIIELIGLNKFEAHEVSFLEKAGEFVAAALQSVRTTDRMHHLLTDSQRQAEIMRAAEEEMRQNMEELSSTQEEIQRREIESGERIKQLEEEQKALYLKLQQEEKLNKENQLSNSALANALKKLQEREANLTEQLERLKDTSLPGYNE</sequence>
<dbReference type="InterPro" id="IPR003018">
    <property type="entry name" value="GAF"/>
</dbReference>
<keyword evidence="2" id="KW-1133">Transmembrane helix</keyword>
<dbReference type="Pfam" id="PF13185">
    <property type="entry name" value="GAF_2"/>
    <property type="match status" value="1"/>
</dbReference>
<dbReference type="AlphaFoldDB" id="A0A1T5MFV1"/>
<gene>
    <name evidence="4" type="ORF">SAMN05660236_5329</name>
</gene>
<dbReference type="InterPro" id="IPR007891">
    <property type="entry name" value="CHASE3"/>
</dbReference>
<keyword evidence="1" id="KW-0175">Coiled coil</keyword>
<evidence type="ECO:0000313" key="5">
    <source>
        <dbReference type="Proteomes" id="UP000190961"/>
    </source>
</evidence>
<dbReference type="RefSeq" id="WP_079689809.1">
    <property type="nucleotide sequence ID" value="NZ_FUZU01000004.1"/>
</dbReference>
<evidence type="ECO:0000259" key="3">
    <source>
        <dbReference type="SMART" id="SM00065"/>
    </source>
</evidence>
<reference evidence="4 5" key="1">
    <citation type="submission" date="2017-02" db="EMBL/GenBank/DDBJ databases">
        <authorList>
            <person name="Peterson S.W."/>
        </authorList>
    </citation>
    <scope>NUCLEOTIDE SEQUENCE [LARGE SCALE GENOMIC DNA]</scope>
    <source>
        <strain evidence="4 5">DSM 25262</strain>
    </source>
</reference>
<evidence type="ECO:0000256" key="2">
    <source>
        <dbReference type="SAM" id="Phobius"/>
    </source>
</evidence>
<dbReference type="Pfam" id="PF05227">
    <property type="entry name" value="CHASE3"/>
    <property type="match status" value="1"/>
</dbReference>
<proteinExistence type="predicted"/>
<keyword evidence="5" id="KW-1185">Reference proteome</keyword>
<name>A0A1T5MFV1_9BACT</name>
<dbReference type="Gene3D" id="3.30.450.40">
    <property type="match status" value="1"/>
</dbReference>
<dbReference type="SUPFAM" id="SSF55781">
    <property type="entry name" value="GAF domain-like"/>
    <property type="match status" value="1"/>
</dbReference>
<dbReference type="OrthoDB" id="1109395at2"/>
<evidence type="ECO:0000256" key="1">
    <source>
        <dbReference type="SAM" id="Coils"/>
    </source>
</evidence>
<dbReference type="CDD" id="cd22265">
    <property type="entry name" value="UDM1_RNF168"/>
    <property type="match status" value="1"/>
</dbReference>
<dbReference type="STRING" id="688867.SAMN05660236_5329"/>
<organism evidence="4 5">
    <name type="scientific">Ohtaekwangia koreensis</name>
    <dbReference type="NCBI Taxonomy" id="688867"/>
    <lineage>
        <taxon>Bacteria</taxon>
        <taxon>Pseudomonadati</taxon>
        <taxon>Bacteroidota</taxon>
        <taxon>Cytophagia</taxon>
        <taxon>Cytophagales</taxon>
        <taxon>Fulvivirgaceae</taxon>
        <taxon>Ohtaekwangia</taxon>
    </lineage>
</organism>
<dbReference type="InterPro" id="IPR029016">
    <property type="entry name" value="GAF-like_dom_sf"/>
</dbReference>
<protein>
    <submittedName>
        <fullName evidence="4">GAF domain-containing protein</fullName>
    </submittedName>
</protein>
<accession>A0A1T5MFV1</accession>
<dbReference type="EMBL" id="FUZU01000004">
    <property type="protein sequence ID" value="SKC87082.1"/>
    <property type="molecule type" value="Genomic_DNA"/>
</dbReference>